<dbReference type="InterPro" id="IPR036401">
    <property type="entry name" value="Ribosomal_eS17_sf"/>
</dbReference>
<dbReference type="GeneID" id="8828208"/>
<dbReference type="SUPFAM" id="SSF116820">
    <property type="entry name" value="Rps17e-like"/>
    <property type="match status" value="1"/>
</dbReference>
<dbReference type="HOGENOM" id="CLU_176720_0_0_2"/>
<dbReference type="HAMAP" id="MF_00511">
    <property type="entry name" value="Ribosomal_eS17"/>
    <property type="match status" value="1"/>
</dbReference>
<name>B5IAS3_ACIB4</name>
<dbReference type="PANTHER" id="PTHR10732:SF0">
    <property type="entry name" value="40S RIBOSOMAL PROTEIN S17"/>
    <property type="match status" value="1"/>
</dbReference>
<dbReference type="KEGG" id="abi:Aboo_1246"/>
<evidence type="ECO:0000313" key="6">
    <source>
        <dbReference type="Proteomes" id="UP000001400"/>
    </source>
</evidence>
<keyword evidence="6" id="KW-1185">Reference proteome</keyword>
<dbReference type="Pfam" id="PF00833">
    <property type="entry name" value="Ribosomal_S17e"/>
    <property type="match status" value="1"/>
</dbReference>
<proteinExistence type="inferred from homology"/>
<dbReference type="Proteomes" id="UP000001400">
    <property type="component" value="Chromosome"/>
</dbReference>
<gene>
    <name evidence="4" type="primary">rps17e</name>
    <name evidence="5" type="ordered locus">Aboo_1246</name>
</gene>
<keyword evidence="2 4" id="KW-0689">Ribosomal protein</keyword>
<dbReference type="NCBIfam" id="NF002242">
    <property type="entry name" value="PRK01151.1"/>
    <property type="match status" value="1"/>
</dbReference>
<dbReference type="GO" id="GO:1990904">
    <property type="term" value="C:ribonucleoprotein complex"/>
    <property type="evidence" value="ECO:0007669"/>
    <property type="project" value="UniProtKB-KW"/>
</dbReference>
<dbReference type="GO" id="GO:0005840">
    <property type="term" value="C:ribosome"/>
    <property type="evidence" value="ECO:0007669"/>
    <property type="project" value="UniProtKB-KW"/>
</dbReference>
<evidence type="ECO:0000313" key="5">
    <source>
        <dbReference type="EMBL" id="ADD09054.1"/>
    </source>
</evidence>
<dbReference type="AlphaFoldDB" id="B5IAS3"/>
<dbReference type="EMBL" id="CP001941">
    <property type="protein sequence ID" value="ADD09054.1"/>
    <property type="molecule type" value="Genomic_DNA"/>
</dbReference>
<protein>
    <recommendedName>
        <fullName evidence="4">Small ribosomal subunit protein eS17</fullName>
    </recommendedName>
</protein>
<keyword evidence="3 4" id="KW-0687">Ribonucleoprotein</keyword>
<evidence type="ECO:0000256" key="1">
    <source>
        <dbReference type="ARBA" id="ARBA00010444"/>
    </source>
</evidence>
<evidence type="ECO:0000256" key="4">
    <source>
        <dbReference type="HAMAP-Rule" id="MF_00511"/>
    </source>
</evidence>
<dbReference type="RefSeq" id="WP_008083137.1">
    <property type="nucleotide sequence ID" value="NC_013926.1"/>
</dbReference>
<accession>B5IAS3</accession>
<dbReference type="Gene3D" id="1.10.60.20">
    <property type="entry name" value="Ribosomal protein S17e-like"/>
    <property type="match status" value="1"/>
</dbReference>
<evidence type="ECO:0000256" key="2">
    <source>
        <dbReference type="ARBA" id="ARBA00022980"/>
    </source>
</evidence>
<dbReference type="STRING" id="439481.Aboo_1246"/>
<reference evidence="5" key="1">
    <citation type="submission" date="2010-02" db="EMBL/GenBank/DDBJ databases">
        <title>Complete sequence of Aciduliprofundum boonei T469.</title>
        <authorList>
            <consortium name="US DOE Joint Genome Institute"/>
            <person name="Lucas S."/>
            <person name="Copeland A."/>
            <person name="Lapidus A."/>
            <person name="Cheng J.-F."/>
            <person name="Bruce D."/>
            <person name="Goodwin L."/>
            <person name="Pitluck S."/>
            <person name="Saunders E."/>
            <person name="Detter J.C."/>
            <person name="Han C."/>
            <person name="Tapia R."/>
            <person name="Land M."/>
            <person name="Hauser L."/>
            <person name="Kyrpides N."/>
            <person name="Mikhailova N."/>
            <person name="Flores G."/>
            <person name="Reysenbach A.-L."/>
            <person name="Woyke T."/>
        </authorList>
    </citation>
    <scope>NUCLEOTIDE SEQUENCE</scope>
    <source>
        <strain evidence="5">T469</strain>
    </source>
</reference>
<sequence>MGSIRPSNIKRVARTLVDTYPDKFNGDFENNKIMVSKLTDVQTKRLRNMLAGYVTRYWKIKKMREEGS</sequence>
<dbReference type="PANTHER" id="PTHR10732">
    <property type="entry name" value="40S RIBOSOMAL PROTEIN S17"/>
    <property type="match status" value="1"/>
</dbReference>
<dbReference type="GO" id="GO:0006412">
    <property type="term" value="P:translation"/>
    <property type="evidence" value="ECO:0007669"/>
    <property type="project" value="UniProtKB-UniRule"/>
</dbReference>
<organism evidence="5 6">
    <name type="scientific">Aciduliprofundum boonei (strain DSM 19572 / T469)</name>
    <dbReference type="NCBI Taxonomy" id="439481"/>
    <lineage>
        <taxon>Archaea</taxon>
        <taxon>Methanobacteriati</taxon>
        <taxon>Thermoplasmatota</taxon>
        <taxon>DHVE2 group</taxon>
        <taxon>Candidatus Aciduliprofundum</taxon>
    </lineage>
</organism>
<comment type="similarity">
    <text evidence="1 4">Belongs to the eukaryotic ribosomal protein eS17 family.</text>
</comment>
<dbReference type="InterPro" id="IPR001210">
    <property type="entry name" value="Ribosomal_eS17"/>
</dbReference>
<dbReference type="GO" id="GO:0003735">
    <property type="term" value="F:structural constituent of ribosome"/>
    <property type="evidence" value="ECO:0007669"/>
    <property type="project" value="InterPro"/>
</dbReference>
<evidence type="ECO:0000256" key="3">
    <source>
        <dbReference type="ARBA" id="ARBA00023274"/>
    </source>
</evidence>
<dbReference type="eggNOG" id="arCOG01885">
    <property type="taxonomic scope" value="Archaea"/>
</dbReference>
<dbReference type="OrthoDB" id="52479at2157"/>